<gene>
    <name evidence="1" type="ORF">F2Q68_00030505</name>
</gene>
<reference evidence="1" key="1">
    <citation type="submission" date="2019-12" db="EMBL/GenBank/DDBJ databases">
        <title>Genome sequencing and annotation of Brassica cretica.</title>
        <authorList>
            <person name="Studholme D.J."/>
            <person name="Sarris P.F."/>
        </authorList>
    </citation>
    <scope>NUCLEOTIDE SEQUENCE</scope>
    <source>
        <strain evidence="1">PFS-001/15</strain>
        <tissue evidence="1">Leaf</tissue>
    </source>
</reference>
<proteinExistence type="predicted"/>
<dbReference type="Proteomes" id="UP000712281">
    <property type="component" value="Unassembled WGS sequence"/>
</dbReference>
<organism evidence="1 2">
    <name type="scientific">Brassica cretica</name>
    <name type="common">Mustard</name>
    <dbReference type="NCBI Taxonomy" id="69181"/>
    <lineage>
        <taxon>Eukaryota</taxon>
        <taxon>Viridiplantae</taxon>
        <taxon>Streptophyta</taxon>
        <taxon>Embryophyta</taxon>
        <taxon>Tracheophyta</taxon>
        <taxon>Spermatophyta</taxon>
        <taxon>Magnoliopsida</taxon>
        <taxon>eudicotyledons</taxon>
        <taxon>Gunneridae</taxon>
        <taxon>Pentapetalae</taxon>
        <taxon>rosids</taxon>
        <taxon>malvids</taxon>
        <taxon>Brassicales</taxon>
        <taxon>Brassicaceae</taxon>
        <taxon>Brassiceae</taxon>
        <taxon>Brassica</taxon>
    </lineage>
</organism>
<name>A0A8S9GL47_BRACR</name>
<sequence>MCYTSQLSDLRVVGYSPYLHRKYIDYWNKFRTICTQRVLIYVKRLECHSALYGTATKFASKNLSSSLCLPDCSIYDLEGEKFKEAWRASKDTRKSLQNH</sequence>
<accession>A0A8S9GL47</accession>
<evidence type="ECO:0000313" key="2">
    <source>
        <dbReference type="Proteomes" id="UP000712281"/>
    </source>
</evidence>
<dbReference type="AlphaFoldDB" id="A0A8S9GL47"/>
<comment type="caution">
    <text evidence="1">The sequence shown here is derived from an EMBL/GenBank/DDBJ whole genome shotgun (WGS) entry which is preliminary data.</text>
</comment>
<protein>
    <submittedName>
        <fullName evidence="1">Uncharacterized protein</fullName>
    </submittedName>
</protein>
<dbReference type="EMBL" id="QGKW02002005">
    <property type="protein sequence ID" value="KAF2544452.1"/>
    <property type="molecule type" value="Genomic_DNA"/>
</dbReference>
<evidence type="ECO:0000313" key="1">
    <source>
        <dbReference type="EMBL" id="KAF2544452.1"/>
    </source>
</evidence>